<reference evidence="2 3" key="1">
    <citation type="submission" date="2020-03" db="EMBL/GenBank/DDBJ databases">
        <title>Draft genome of Streptomyces sp. ventii, isolated from the Axial Seamount in the Pacific Ocean, and resequencing of the two type strains Streptomyces lonarensis strain NCL 716 and Streptomyces bohaiensis strain 11A07.</title>
        <authorList>
            <person name="Loughran R.M."/>
            <person name="Pfannmuller K.M."/>
            <person name="Wasson B.J."/>
            <person name="Deadmond M.C."/>
            <person name="Paddock B.E."/>
            <person name="Koyack M.J."/>
            <person name="Gallegos D.A."/>
            <person name="Mitchell E.A."/>
            <person name="Ushijima B."/>
            <person name="Saw J.H."/>
            <person name="Mcphail K.L."/>
            <person name="Videau P."/>
        </authorList>
    </citation>
    <scope>NUCLEOTIDE SEQUENCE [LARGE SCALE GENOMIC DNA]</scope>
    <source>
        <strain evidence="2 3">11A07</strain>
    </source>
</reference>
<dbReference type="InterPro" id="IPR013120">
    <property type="entry name" value="FAR_NAD-bd"/>
</dbReference>
<feature type="domain" description="Thioester reductase (TE)" evidence="1">
    <location>
        <begin position="7"/>
        <end position="220"/>
    </location>
</feature>
<dbReference type="RefSeq" id="WP_168086511.1">
    <property type="nucleotide sequence ID" value="NZ_BHZH01000489.1"/>
</dbReference>
<dbReference type="SUPFAM" id="SSF51735">
    <property type="entry name" value="NAD(P)-binding Rossmann-fold domains"/>
    <property type="match status" value="1"/>
</dbReference>
<comment type="caution">
    <text evidence="2">The sequence shown here is derived from an EMBL/GenBank/DDBJ whole genome shotgun (WGS) entry which is preliminary data.</text>
</comment>
<dbReference type="PANTHER" id="PTHR43245:SF55">
    <property type="entry name" value="NAD(P)-BINDING DOMAIN-CONTAINING PROTEIN"/>
    <property type="match status" value="1"/>
</dbReference>
<proteinExistence type="predicted"/>
<dbReference type="Gene3D" id="3.40.50.720">
    <property type="entry name" value="NAD(P)-binding Rossmann-like Domain"/>
    <property type="match status" value="1"/>
</dbReference>
<sequence length="375" mass="39903">MSGRVVVTGADGYIGRRVAARFLADTDTRLVLTVRAADRAELDAKTARLLPELGPAADGRVEVLPADLTHEAPLAAVTGDVTAVVHSAARTAFDVSRPVAERVNVDGTRRVADFAARCPALERLVLLSTLVSAGLRTGPVPETALVGEAENANHYEWSKAAGERLVAAEFPDLPLSVARLSTIVADDDRGAVTQYNVFHNTLKMFFYGLMTVMPGLPHTRLYLATAAFTSAAVVRLASADAPTGVYHLAPTAGQALPLTDVMDTAFDVFGEDPAFRRRRLLRPEFCDDATFRHLLAAADGLRGSPAAGALRTVAPFAEQMFHPKEFTNDRLREAWPGMPTPAGLPLVAATCRSLVATRWGRQGADAGPVRAGSTS</sequence>
<evidence type="ECO:0000313" key="2">
    <source>
        <dbReference type="EMBL" id="NJQ13674.1"/>
    </source>
</evidence>
<name>A0ABX1C980_9ACTN</name>
<evidence type="ECO:0000313" key="3">
    <source>
        <dbReference type="Proteomes" id="UP000727056"/>
    </source>
</evidence>
<keyword evidence="3" id="KW-1185">Reference proteome</keyword>
<dbReference type="EMBL" id="JAAVJC010000005">
    <property type="protein sequence ID" value="NJQ13674.1"/>
    <property type="molecule type" value="Genomic_DNA"/>
</dbReference>
<gene>
    <name evidence="2" type="ORF">HCN52_01620</name>
</gene>
<dbReference type="InterPro" id="IPR050177">
    <property type="entry name" value="Lipid_A_modif_metabolic_enz"/>
</dbReference>
<protein>
    <submittedName>
        <fullName evidence="2">NAD-dependent epimerase/dehydratase family protein</fullName>
    </submittedName>
</protein>
<accession>A0ABX1C980</accession>
<organism evidence="2 3">
    <name type="scientific">Streptomyces bohaiensis</name>
    <dbReference type="NCBI Taxonomy" id="1431344"/>
    <lineage>
        <taxon>Bacteria</taxon>
        <taxon>Bacillati</taxon>
        <taxon>Actinomycetota</taxon>
        <taxon>Actinomycetes</taxon>
        <taxon>Kitasatosporales</taxon>
        <taxon>Streptomycetaceae</taxon>
        <taxon>Streptomyces</taxon>
    </lineage>
</organism>
<dbReference type="Pfam" id="PF07993">
    <property type="entry name" value="NAD_binding_4"/>
    <property type="match status" value="1"/>
</dbReference>
<evidence type="ECO:0000259" key="1">
    <source>
        <dbReference type="Pfam" id="PF07993"/>
    </source>
</evidence>
<dbReference type="InterPro" id="IPR036291">
    <property type="entry name" value="NAD(P)-bd_dom_sf"/>
</dbReference>
<dbReference type="Proteomes" id="UP000727056">
    <property type="component" value="Unassembled WGS sequence"/>
</dbReference>
<dbReference type="PANTHER" id="PTHR43245">
    <property type="entry name" value="BIFUNCTIONAL POLYMYXIN RESISTANCE PROTEIN ARNA"/>
    <property type="match status" value="1"/>
</dbReference>